<evidence type="ECO:0000256" key="1">
    <source>
        <dbReference type="SAM" id="SignalP"/>
    </source>
</evidence>
<feature type="domain" description="Bulb-type lectin" evidence="2">
    <location>
        <begin position="32"/>
        <end position="141"/>
    </location>
</feature>
<name>A0A4U5XBA6_STRGB</name>
<dbReference type="Gene3D" id="2.90.10.10">
    <property type="entry name" value="Bulb-type lectin domain"/>
    <property type="match status" value="1"/>
</dbReference>
<dbReference type="Proteomes" id="UP000308632">
    <property type="component" value="Unassembled WGS sequence"/>
</dbReference>
<organism evidence="3 4">
    <name type="scientific">Streptomyces galbus</name>
    <dbReference type="NCBI Taxonomy" id="33898"/>
    <lineage>
        <taxon>Bacteria</taxon>
        <taxon>Bacillati</taxon>
        <taxon>Actinomycetota</taxon>
        <taxon>Actinomycetes</taxon>
        <taxon>Kitasatosporales</taxon>
        <taxon>Streptomycetaceae</taxon>
        <taxon>Streptomyces</taxon>
    </lineage>
</organism>
<dbReference type="PROSITE" id="PS50927">
    <property type="entry name" value="BULB_LECTIN"/>
    <property type="match status" value="1"/>
</dbReference>
<dbReference type="RefSeq" id="WP_137298803.1">
    <property type="nucleotide sequence ID" value="NZ_BMVD01000010.1"/>
</dbReference>
<dbReference type="CDD" id="cd00028">
    <property type="entry name" value="B_lectin"/>
    <property type="match status" value="1"/>
</dbReference>
<dbReference type="EMBL" id="SZPR01000007">
    <property type="protein sequence ID" value="TKT10906.1"/>
    <property type="molecule type" value="Genomic_DNA"/>
</dbReference>
<evidence type="ECO:0000313" key="3">
    <source>
        <dbReference type="EMBL" id="TKT10906.1"/>
    </source>
</evidence>
<proteinExistence type="predicted"/>
<sequence length="145" mass="15946">MPLRRKLTTTLTACLAVVGIALASASPAQAAHIYFEPGFRFNADDHYQSDRGYLIMQGDGNFVLYCTSPPGKYLWDTATDGNPGAYAVFQEDGNLVVYTKENIPIWDSGTWGRGATFARIGNDGNFVIYRDITHPLWSTGTANRC</sequence>
<evidence type="ECO:0000313" key="4">
    <source>
        <dbReference type="Proteomes" id="UP000308632"/>
    </source>
</evidence>
<dbReference type="SUPFAM" id="SSF51110">
    <property type="entry name" value="alpha-D-mannose-specific plant lectins"/>
    <property type="match status" value="1"/>
</dbReference>
<reference evidence="3 4" key="1">
    <citation type="submission" date="2019-04" db="EMBL/GenBank/DDBJ databases">
        <title>Streptomyces lasaliensis sp.nov., an Actinomycete isolated from soil which produces the polyether antibiotic lasalocid.</title>
        <authorList>
            <person name="Erwin G."/>
            <person name="Haber C."/>
        </authorList>
    </citation>
    <scope>NUCLEOTIDE SEQUENCE [LARGE SCALE GENOMIC DNA]</scope>
    <source>
        <strain evidence="3 4">DSM 40089</strain>
    </source>
</reference>
<accession>A0A4U5XBA6</accession>
<keyword evidence="1" id="KW-0732">Signal</keyword>
<comment type="caution">
    <text evidence="3">The sequence shown here is derived from an EMBL/GenBank/DDBJ whole genome shotgun (WGS) entry which is preliminary data.</text>
</comment>
<feature type="signal peptide" evidence="1">
    <location>
        <begin position="1"/>
        <end position="30"/>
    </location>
</feature>
<evidence type="ECO:0000259" key="2">
    <source>
        <dbReference type="PROSITE" id="PS50927"/>
    </source>
</evidence>
<dbReference type="InterPro" id="IPR036426">
    <property type="entry name" value="Bulb-type_lectin_dom_sf"/>
</dbReference>
<dbReference type="InterPro" id="IPR001480">
    <property type="entry name" value="Bulb-type_lectin_dom"/>
</dbReference>
<gene>
    <name evidence="3" type="ORF">E4U92_03805</name>
</gene>
<protein>
    <recommendedName>
        <fullName evidence="2">Bulb-type lectin domain-containing protein</fullName>
    </recommendedName>
</protein>
<feature type="chain" id="PRO_5020468515" description="Bulb-type lectin domain-containing protein" evidence="1">
    <location>
        <begin position="31"/>
        <end position="145"/>
    </location>
</feature>
<dbReference type="SMART" id="SM00108">
    <property type="entry name" value="B_lectin"/>
    <property type="match status" value="1"/>
</dbReference>
<dbReference type="AlphaFoldDB" id="A0A4U5XBA6"/>